<keyword evidence="6" id="KW-1185">Reference proteome</keyword>
<dbReference type="PANTHER" id="PTHR43736">
    <property type="entry name" value="ADP-RIBOSE PYROPHOSPHATASE"/>
    <property type="match status" value="1"/>
</dbReference>
<dbReference type="InterPro" id="IPR015797">
    <property type="entry name" value="NUDIX_hydrolase-like_dom_sf"/>
</dbReference>
<reference evidence="5 6" key="1">
    <citation type="submission" date="2021-02" db="EMBL/GenBank/DDBJ databases">
        <title>Actinophytocola xerophila sp. nov., isolated from soil of cotton cropping field.</title>
        <authorList>
            <person name="Huang R."/>
            <person name="Chen X."/>
            <person name="Ge X."/>
            <person name="Liu W."/>
        </authorList>
    </citation>
    <scope>NUCLEOTIDE SEQUENCE [LARGE SCALE GENOMIC DNA]</scope>
    <source>
        <strain evidence="5 6">S1-96</strain>
    </source>
</reference>
<evidence type="ECO:0000256" key="1">
    <source>
        <dbReference type="ARBA" id="ARBA00005582"/>
    </source>
</evidence>
<dbReference type="SUPFAM" id="SSF55811">
    <property type="entry name" value="Nudix"/>
    <property type="match status" value="1"/>
</dbReference>
<dbReference type="InterPro" id="IPR020476">
    <property type="entry name" value="Nudix_hydrolase"/>
</dbReference>
<proteinExistence type="inferred from homology"/>
<dbReference type="CDD" id="cd04699">
    <property type="entry name" value="NUDIX_MutT_Nudt1"/>
    <property type="match status" value="1"/>
</dbReference>
<comment type="similarity">
    <text evidence="1">Belongs to the Nudix hydrolase family.</text>
</comment>
<gene>
    <name evidence="5" type="ORF">JT362_31630</name>
</gene>
<sequence>MTSERVVCHVRHPGNASVPAASSDRLSTPRTRATAVPCATVPGERRGDRRHQVGQETYNPQKFSVSVKGVVVQDGKVLLLRNEREEWELPGGRIEVGETPEECVAREVWEETQWKVATGPILDTWMYYINVAEKHVFIVTYGCHPLGNTSPVLSHEHKEIGLFSEAEVPALVMPDGYKRSIATWYARLDENAAQSSR</sequence>
<evidence type="ECO:0000313" key="5">
    <source>
        <dbReference type="EMBL" id="MCT2587679.1"/>
    </source>
</evidence>
<dbReference type="PRINTS" id="PR00502">
    <property type="entry name" value="NUDIXFAMILY"/>
</dbReference>
<dbReference type="InterPro" id="IPR000086">
    <property type="entry name" value="NUDIX_hydrolase_dom"/>
</dbReference>
<dbReference type="GO" id="GO:0016787">
    <property type="term" value="F:hydrolase activity"/>
    <property type="evidence" value="ECO:0007669"/>
    <property type="project" value="UniProtKB-KW"/>
</dbReference>
<evidence type="ECO:0000256" key="2">
    <source>
        <dbReference type="ARBA" id="ARBA00022801"/>
    </source>
</evidence>
<evidence type="ECO:0000256" key="3">
    <source>
        <dbReference type="SAM" id="MobiDB-lite"/>
    </source>
</evidence>
<dbReference type="EMBL" id="JAFFZE010000027">
    <property type="protein sequence ID" value="MCT2587679.1"/>
    <property type="molecule type" value="Genomic_DNA"/>
</dbReference>
<feature type="region of interest" description="Disordered" evidence="3">
    <location>
        <begin position="13"/>
        <end position="32"/>
    </location>
</feature>
<evidence type="ECO:0000313" key="6">
    <source>
        <dbReference type="Proteomes" id="UP001156441"/>
    </source>
</evidence>
<dbReference type="Gene3D" id="3.90.79.10">
    <property type="entry name" value="Nucleoside Triphosphate Pyrophosphohydrolase"/>
    <property type="match status" value="1"/>
</dbReference>
<name>A0ABT2JK75_9PSEU</name>
<dbReference type="PROSITE" id="PS51462">
    <property type="entry name" value="NUDIX"/>
    <property type="match status" value="1"/>
</dbReference>
<dbReference type="PANTHER" id="PTHR43736:SF1">
    <property type="entry name" value="DIHYDRONEOPTERIN TRIPHOSPHATE DIPHOSPHATASE"/>
    <property type="match status" value="1"/>
</dbReference>
<evidence type="ECO:0000259" key="4">
    <source>
        <dbReference type="PROSITE" id="PS51462"/>
    </source>
</evidence>
<comment type="caution">
    <text evidence="5">The sequence shown here is derived from an EMBL/GenBank/DDBJ whole genome shotgun (WGS) entry which is preliminary data.</text>
</comment>
<feature type="domain" description="Nudix hydrolase" evidence="4">
    <location>
        <begin position="60"/>
        <end position="187"/>
    </location>
</feature>
<dbReference type="Proteomes" id="UP001156441">
    <property type="component" value="Unassembled WGS sequence"/>
</dbReference>
<protein>
    <submittedName>
        <fullName evidence="5">NUDIX hydrolase</fullName>
    </submittedName>
</protein>
<dbReference type="Pfam" id="PF00293">
    <property type="entry name" value="NUDIX"/>
    <property type="match status" value="1"/>
</dbReference>
<keyword evidence="2 5" id="KW-0378">Hydrolase</keyword>
<accession>A0ABT2JK75</accession>
<organism evidence="5 6">
    <name type="scientific">Actinophytocola gossypii</name>
    <dbReference type="NCBI Taxonomy" id="2812003"/>
    <lineage>
        <taxon>Bacteria</taxon>
        <taxon>Bacillati</taxon>
        <taxon>Actinomycetota</taxon>
        <taxon>Actinomycetes</taxon>
        <taxon>Pseudonocardiales</taxon>
        <taxon>Pseudonocardiaceae</taxon>
    </lineage>
</organism>